<evidence type="ECO:0000313" key="1">
    <source>
        <dbReference type="EMBL" id="RCW34540.1"/>
    </source>
</evidence>
<dbReference type="AlphaFoldDB" id="A0A368V2N1"/>
<reference evidence="1 2" key="1">
    <citation type="submission" date="2018-07" db="EMBL/GenBank/DDBJ databases">
        <title>Freshwater and sediment microbial communities from various areas in North America, analyzing microbe dynamics in response to fracking.</title>
        <authorList>
            <person name="Lamendella R."/>
        </authorList>
    </citation>
    <scope>NUCLEOTIDE SEQUENCE [LARGE SCALE GENOMIC DNA]</scope>
    <source>
        <strain evidence="1 2">160A</strain>
    </source>
</reference>
<organism evidence="1 2">
    <name type="scientific">Marinilabilia salmonicolor</name>
    <dbReference type="NCBI Taxonomy" id="989"/>
    <lineage>
        <taxon>Bacteria</taxon>
        <taxon>Pseudomonadati</taxon>
        <taxon>Bacteroidota</taxon>
        <taxon>Bacteroidia</taxon>
        <taxon>Marinilabiliales</taxon>
        <taxon>Marinilabiliaceae</taxon>
        <taxon>Marinilabilia</taxon>
    </lineage>
</organism>
<accession>A0A368V2N1</accession>
<dbReference type="EMBL" id="QPIZ01000011">
    <property type="protein sequence ID" value="RCW34540.1"/>
    <property type="molecule type" value="Genomic_DNA"/>
</dbReference>
<proteinExistence type="predicted"/>
<gene>
    <name evidence="1" type="ORF">DFO77_11141</name>
</gene>
<evidence type="ECO:0000313" key="2">
    <source>
        <dbReference type="Proteomes" id="UP000252733"/>
    </source>
</evidence>
<protein>
    <submittedName>
        <fullName evidence="1">Uncharacterized protein</fullName>
    </submittedName>
</protein>
<name>A0A368V2N1_9BACT</name>
<comment type="caution">
    <text evidence="1">The sequence shown here is derived from an EMBL/GenBank/DDBJ whole genome shotgun (WGS) entry which is preliminary data.</text>
</comment>
<keyword evidence="2" id="KW-1185">Reference proteome</keyword>
<sequence>MRCKQAESLIAIAQGNALGFEASSTSSLIIDGDATNNERGESFYNFPGALPQAIAYRPLALKTATI</sequence>
<dbReference type="Proteomes" id="UP000252733">
    <property type="component" value="Unassembled WGS sequence"/>
</dbReference>